<sequence>MFTFKLGIYHVPNIGRIDTRNELSNETLLALYENRRFPFIGITEEVVPYLKKQKLSEKRLVNLILQAVSAEEVNLLLEVKSTKKLKKVADHKLESFVT</sequence>
<reference evidence="1" key="1">
    <citation type="submission" date="2020-07" db="EMBL/GenBank/DDBJ databases">
        <title>Highly diverse flavobacterial phages as mortality factor during North Sea spring blooms.</title>
        <authorList>
            <person name="Bartlau N."/>
            <person name="Wichels A."/>
            <person name="Krohne G."/>
            <person name="Adriaenssens E.M."/>
            <person name="Heins A."/>
            <person name="Fuchs B.M."/>
            <person name="Amann R."/>
            <person name="Moraru C."/>
        </authorList>
    </citation>
    <scope>NUCLEOTIDE SEQUENCE</scope>
</reference>
<name>A0A8E4ZL05_9CAUD</name>
<evidence type="ECO:0000313" key="2">
    <source>
        <dbReference type="Proteomes" id="UP000693839"/>
    </source>
</evidence>
<dbReference type="EMBL" id="MT732473">
    <property type="protein sequence ID" value="QQV91411.1"/>
    <property type="molecule type" value="Genomic_DNA"/>
</dbReference>
<proteinExistence type="predicted"/>
<organism evidence="1 2">
    <name type="scientific">Polaribacter phage Leef_1</name>
    <dbReference type="NCBI Taxonomy" id="2745684"/>
    <lineage>
        <taxon>Viruses</taxon>
        <taxon>Duplodnaviria</taxon>
        <taxon>Heunggongvirae</taxon>
        <taxon>Uroviricota</taxon>
        <taxon>Caudoviricetes</taxon>
        <taxon>Helgolandviridae</taxon>
        <taxon>Leefvirus</taxon>
        <taxon>Leefvirus Leef</taxon>
    </lineage>
</organism>
<gene>
    <name evidence="1" type="ORF">Leef1_45</name>
</gene>
<accession>A0A8E4ZL05</accession>
<dbReference type="Proteomes" id="UP000693839">
    <property type="component" value="Segment"/>
</dbReference>
<evidence type="ECO:0000313" key="1">
    <source>
        <dbReference type="EMBL" id="QQV91411.1"/>
    </source>
</evidence>
<keyword evidence="2" id="KW-1185">Reference proteome</keyword>
<protein>
    <submittedName>
        <fullName evidence="1">Uncharacterized protein</fullName>
    </submittedName>
</protein>